<feature type="region of interest" description="Disordered" evidence="1">
    <location>
        <begin position="1"/>
        <end position="186"/>
    </location>
</feature>
<dbReference type="Pfam" id="PF08539">
    <property type="entry name" value="HbrB"/>
    <property type="match status" value="1"/>
</dbReference>
<feature type="compositionally biased region" description="Polar residues" evidence="1">
    <location>
        <begin position="165"/>
        <end position="186"/>
    </location>
</feature>
<dbReference type="GO" id="GO:0038203">
    <property type="term" value="P:TORC2 signaling"/>
    <property type="evidence" value="ECO:0007669"/>
    <property type="project" value="TreeGrafter"/>
</dbReference>
<comment type="caution">
    <text evidence="2">The sequence shown here is derived from an EMBL/GenBank/DDBJ whole genome shotgun (WGS) entry which is preliminary data.</text>
</comment>
<name>A0A1Q3AL14_ZYGRO</name>
<dbReference type="PANTHER" id="PTHR32428">
    <property type="entry name" value="TARGET OF RAPAMYCIN COMPLEX 2 SUBUNIT BIT61-RELATED"/>
    <property type="match status" value="1"/>
</dbReference>
<feature type="compositionally biased region" description="Polar residues" evidence="1">
    <location>
        <begin position="31"/>
        <end position="43"/>
    </location>
</feature>
<reference evidence="2 3" key="1">
    <citation type="submission" date="2016-08" db="EMBL/GenBank/DDBJ databases">
        <title>Draft genome sequence of allopolyploid Zygosaccharomyces rouxii.</title>
        <authorList>
            <person name="Watanabe J."/>
            <person name="Uehara K."/>
            <person name="Mogi Y."/>
            <person name="Tsukioka Y."/>
        </authorList>
    </citation>
    <scope>NUCLEOTIDE SEQUENCE [LARGE SCALE GENOMIC DNA]</scope>
    <source>
        <strain evidence="2 3">NBRC 110957</strain>
    </source>
</reference>
<evidence type="ECO:0008006" key="4">
    <source>
        <dbReference type="Google" id="ProtNLM"/>
    </source>
</evidence>
<sequence length="525" mass="59780">MGPHLHHKKSTRSLQRSENSADHEGARNRFYSISSDIIPQTLTHPDDDEGGTTKSLKSPSVSQQPPNWTNVGFHSIFNDGGQRRSKQSLLSLESKESTPVSGRRSNESEFGLNKDDSRISEEEDLSNESMHTTSSSAKEKLKSSLFGRSKENLSKNERGPRLFKSSVNRNTTPNVPDSLISPTVPNKKNKFTKIAKKLFNHKTTGTHHDDATEPVIPNSLSKFLHSSYARHKAPSQFLHNTPGPLIDSKSVYSFNPSMPNNAADGAGSQQDDYYWNSLSMLHDFLKHLPTLEANYRTFTSQELHVLEGNVWGIFCNTALELFKSHEVWQLYVKIEDINRILEFYITLKTESKAASQHSKFLNEVEEFLTTSLYILENQIVFNYSNENTMNTALKRLGVIWQVFYQQVYYDVMAVLLPLEKSFTSSRKYWSYVEGLSQNVLSVDYILLRSFRDSIVLPYYLNFINSNDGASKSFQLYIFNQEEENGVTEEDKLTLLQCFGVLSTIPGNDRHQKIIQELLTGVRMSI</sequence>
<evidence type="ECO:0000313" key="2">
    <source>
        <dbReference type="EMBL" id="GAV56330.1"/>
    </source>
</evidence>
<feature type="compositionally biased region" description="Basic and acidic residues" evidence="1">
    <location>
        <begin position="137"/>
        <end position="160"/>
    </location>
</feature>
<dbReference type="AlphaFoldDB" id="A0A1Q3AL14"/>
<dbReference type="EMBL" id="BDGX01000054">
    <property type="protein sequence ID" value="GAV56330.1"/>
    <property type="molecule type" value="Genomic_DNA"/>
</dbReference>
<feature type="compositionally biased region" description="Basic and acidic residues" evidence="1">
    <location>
        <begin position="104"/>
        <end position="120"/>
    </location>
</feature>
<proteinExistence type="predicted"/>
<dbReference type="InterPro" id="IPR013745">
    <property type="entry name" value="Bit61/PRR5"/>
</dbReference>
<organism evidence="2 3">
    <name type="scientific">Zygosaccharomyces rouxii</name>
    <dbReference type="NCBI Taxonomy" id="4956"/>
    <lineage>
        <taxon>Eukaryota</taxon>
        <taxon>Fungi</taxon>
        <taxon>Dikarya</taxon>
        <taxon>Ascomycota</taxon>
        <taxon>Saccharomycotina</taxon>
        <taxon>Saccharomycetes</taxon>
        <taxon>Saccharomycetales</taxon>
        <taxon>Saccharomycetaceae</taxon>
        <taxon>Zygosaccharomyces</taxon>
    </lineage>
</organism>
<feature type="compositionally biased region" description="Polar residues" evidence="1">
    <location>
        <begin position="52"/>
        <end position="72"/>
    </location>
</feature>
<dbReference type="OrthoDB" id="2290221at2759"/>
<gene>
    <name evidence="2" type="ORF">ZYGR_0BB01070</name>
</gene>
<dbReference type="PANTHER" id="PTHR32428:SF2">
    <property type="entry name" value="TARGET OF RAPAMYCIN COMPLEX 2 SUBUNIT BIT61-RELATED"/>
    <property type="match status" value="1"/>
</dbReference>
<accession>A0A1Q3AL14</accession>
<evidence type="ECO:0000256" key="1">
    <source>
        <dbReference type="SAM" id="MobiDB-lite"/>
    </source>
</evidence>
<feature type="compositionally biased region" description="Basic residues" evidence="1">
    <location>
        <begin position="1"/>
        <end position="11"/>
    </location>
</feature>
<protein>
    <recommendedName>
        <fullName evidence="4">Target of rapamycin complex 2 subunit BIT2</fullName>
    </recommendedName>
</protein>
<dbReference type="GO" id="GO:0031932">
    <property type="term" value="C:TORC2 complex"/>
    <property type="evidence" value="ECO:0007669"/>
    <property type="project" value="TreeGrafter"/>
</dbReference>
<dbReference type="Proteomes" id="UP000187013">
    <property type="component" value="Unassembled WGS sequence"/>
</dbReference>
<evidence type="ECO:0000313" key="3">
    <source>
        <dbReference type="Proteomes" id="UP000187013"/>
    </source>
</evidence>